<evidence type="ECO:0000256" key="10">
    <source>
        <dbReference type="SAM" id="Phobius"/>
    </source>
</evidence>
<dbReference type="Pfam" id="PF03547">
    <property type="entry name" value="Mem_trans"/>
    <property type="match status" value="1"/>
</dbReference>
<dbReference type="PANTHER" id="PTHR31651:SF40">
    <property type="entry name" value="SYMPORTER, PUTATIVE-RELATED"/>
    <property type="match status" value="1"/>
</dbReference>
<evidence type="ECO:0000256" key="8">
    <source>
        <dbReference type="ARBA" id="ARBA00025100"/>
    </source>
</evidence>
<evidence type="ECO:0000256" key="6">
    <source>
        <dbReference type="ARBA" id="ARBA00023136"/>
    </source>
</evidence>
<feature type="transmembrane region" description="Helical" evidence="10">
    <location>
        <begin position="325"/>
        <end position="353"/>
    </location>
</feature>
<dbReference type="Proteomes" id="UP000515151">
    <property type="component" value="Chromosome 6"/>
</dbReference>
<accession>A0A6P8DWJ6</accession>
<evidence type="ECO:0000256" key="7">
    <source>
        <dbReference type="ARBA" id="ARBA00023294"/>
    </source>
</evidence>
<dbReference type="GeneID" id="116211550"/>
<keyword evidence="5 10" id="KW-1133">Transmembrane helix</keyword>
<dbReference type="GO" id="GO:0005789">
    <property type="term" value="C:endoplasmic reticulum membrane"/>
    <property type="evidence" value="ECO:0007669"/>
    <property type="project" value="UniProtKB-SubCell"/>
</dbReference>
<evidence type="ECO:0000256" key="2">
    <source>
        <dbReference type="ARBA" id="ARBA00022448"/>
    </source>
</evidence>
<proteinExistence type="inferred from homology"/>
<organism evidence="11 12">
    <name type="scientific">Punica granatum</name>
    <name type="common">Pomegranate</name>
    <dbReference type="NCBI Taxonomy" id="22663"/>
    <lineage>
        <taxon>Eukaryota</taxon>
        <taxon>Viridiplantae</taxon>
        <taxon>Streptophyta</taxon>
        <taxon>Embryophyta</taxon>
        <taxon>Tracheophyta</taxon>
        <taxon>Spermatophyta</taxon>
        <taxon>Magnoliopsida</taxon>
        <taxon>eudicotyledons</taxon>
        <taxon>Gunneridae</taxon>
        <taxon>Pentapetalae</taxon>
        <taxon>rosids</taxon>
        <taxon>malvids</taxon>
        <taxon>Myrtales</taxon>
        <taxon>Lythraceae</taxon>
        <taxon>Punica</taxon>
    </lineage>
</organism>
<evidence type="ECO:0000313" key="11">
    <source>
        <dbReference type="Proteomes" id="UP000515151"/>
    </source>
</evidence>
<keyword evidence="2" id="KW-0813">Transport</keyword>
<gene>
    <name evidence="12" type="primary">LOC116211550</name>
</gene>
<feature type="transmembrane region" description="Helical" evidence="10">
    <location>
        <begin position="70"/>
        <end position="94"/>
    </location>
</feature>
<dbReference type="AlphaFoldDB" id="A0A6P8DWJ6"/>
<dbReference type="GO" id="GO:0080162">
    <property type="term" value="P:endoplasmic reticulum to cytosol auxin transport"/>
    <property type="evidence" value="ECO:0007669"/>
    <property type="project" value="InterPro"/>
</dbReference>
<sequence length="417" mass="45513">MGLLDIFVAALMPVLKVLLLTALGCGLAIDRVDILGEDARKHLNNVVFFVFNPALVVSNLGGFITYKSVAILWFMPLNILLTFIIGSVLGWMLIKYTRTPHSLRGLVLGCCAAGNLGNMPLIIIPAICKERGSPFGAADTCYLHGMAYASLSLAIGAIYNWSYVYNLVRLYSRSSSTGAEENDSRSILLSIDEDDNQFAGEKTELLPLQESSPKEDHVDQLKERVSFVEKPKVSILDRVNRCLRVTLRKINPRKLFAPSTIGAIAGFAIAIIPQLRKALIGDSAPLRVLQNSASMLGDAAIPTVTIVMGANLLKGLKGSVIQLPVVMGIVAVRYVALPMFGILIVRGGVFLGLVKLDPLYQFVLLLQFALPPAMNIATMTQMFEVGERECSVIMLWTYALASVALTFWSAFFMWLVA</sequence>
<dbReference type="OrthoDB" id="191139at2759"/>
<dbReference type="PANTHER" id="PTHR31651">
    <property type="match status" value="1"/>
</dbReference>
<feature type="transmembrane region" description="Helical" evidence="10">
    <location>
        <begin position="147"/>
        <end position="168"/>
    </location>
</feature>
<feature type="transmembrane region" description="Helical" evidence="10">
    <location>
        <begin position="392"/>
        <end position="416"/>
    </location>
</feature>
<comment type="similarity">
    <text evidence="9">Belongs to the auxin efflux carrier (TC 2.A.69.2) family.</text>
</comment>
<evidence type="ECO:0000313" key="12">
    <source>
        <dbReference type="RefSeq" id="XP_031401852.1"/>
    </source>
</evidence>
<dbReference type="GO" id="GO:0009734">
    <property type="term" value="P:auxin-activated signaling pathway"/>
    <property type="evidence" value="ECO:0007669"/>
    <property type="project" value="UniProtKB-KW"/>
</dbReference>
<evidence type="ECO:0000256" key="5">
    <source>
        <dbReference type="ARBA" id="ARBA00022989"/>
    </source>
</evidence>
<feature type="transmembrane region" description="Helical" evidence="10">
    <location>
        <begin position="359"/>
        <end position="380"/>
    </location>
</feature>
<feature type="transmembrane region" description="Helical" evidence="10">
    <location>
        <begin position="255"/>
        <end position="275"/>
    </location>
</feature>
<feature type="transmembrane region" description="Helical" evidence="10">
    <location>
        <begin position="106"/>
        <end position="127"/>
    </location>
</feature>
<keyword evidence="11" id="KW-1185">Reference proteome</keyword>
<dbReference type="RefSeq" id="XP_031401852.1">
    <property type="nucleotide sequence ID" value="XM_031545992.1"/>
</dbReference>
<evidence type="ECO:0000256" key="3">
    <source>
        <dbReference type="ARBA" id="ARBA00022692"/>
    </source>
</evidence>
<evidence type="ECO:0000256" key="9">
    <source>
        <dbReference type="ARBA" id="ARBA00025752"/>
    </source>
</evidence>
<reference evidence="12" key="2">
    <citation type="submission" date="2025-08" db="UniProtKB">
        <authorList>
            <consortium name="RefSeq"/>
        </authorList>
    </citation>
    <scope>IDENTIFICATION</scope>
    <source>
        <tissue evidence="12">Leaf</tissue>
    </source>
</reference>
<reference evidence="11" key="1">
    <citation type="journal article" date="2020" name="Plant Biotechnol. J.">
        <title>The pomegranate (Punica granatum L.) draft genome dissects genetic divergence between soft- and hard-seeded cultivars.</title>
        <authorList>
            <person name="Luo X."/>
            <person name="Li H."/>
            <person name="Wu Z."/>
            <person name="Yao W."/>
            <person name="Zhao P."/>
            <person name="Cao D."/>
            <person name="Yu H."/>
            <person name="Li K."/>
            <person name="Poudel K."/>
            <person name="Zhao D."/>
            <person name="Zhang F."/>
            <person name="Xia X."/>
            <person name="Chen L."/>
            <person name="Wang Q."/>
            <person name="Jing D."/>
            <person name="Cao S."/>
        </authorList>
    </citation>
    <scope>NUCLEOTIDE SEQUENCE [LARGE SCALE GENOMIC DNA]</scope>
    <source>
        <strain evidence="11">cv. Tunisia</strain>
    </source>
</reference>
<protein>
    <submittedName>
        <fullName evidence="12">Protein PIN-LIKES 3-like</fullName>
    </submittedName>
</protein>
<comment type="subcellular location">
    <subcellularLocation>
        <location evidence="1">Endoplasmic reticulum membrane</location>
        <topology evidence="1">Multi-pass membrane protein</topology>
    </subcellularLocation>
</comment>
<keyword evidence="4" id="KW-0256">Endoplasmic reticulum</keyword>
<dbReference type="InterPro" id="IPR045033">
    <property type="entry name" value="PILS1/3/4/5/7"/>
</dbReference>
<evidence type="ECO:0000256" key="4">
    <source>
        <dbReference type="ARBA" id="ARBA00022824"/>
    </source>
</evidence>
<keyword evidence="3 10" id="KW-0812">Transmembrane</keyword>
<comment type="function">
    <text evidence="8">Involved in cellular auxin homeostasis by regulating auxin metabolism. Regulates intracellular auxin accumulation at the endoplasmic reticulum and thus auxin availability for nuclear auxin signaling.</text>
</comment>
<feature type="transmembrane region" description="Helical" evidence="10">
    <location>
        <begin position="295"/>
        <end position="313"/>
    </location>
</feature>
<name>A0A6P8DWJ6_PUNGR</name>
<feature type="transmembrane region" description="Helical" evidence="10">
    <location>
        <begin position="6"/>
        <end position="30"/>
    </location>
</feature>
<feature type="transmembrane region" description="Helical" evidence="10">
    <location>
        <begin position="42"/>
        <end position="64"/>
    </location>
</feature>
<dbReference type="InterPro" id="IPR004776">
    <property type="entry name" value="Mem_transp_PIN-like"/>
</dbReference>
<evidence type="ECO:0000256" key="1">
    <source>
        <dbReference type="ARBA" id="ARBA00004477"/>
    </source>
</evidence>
<keyword evidence="6 10" id="KW-0472">Membrane</keyword>
<keyword evidence="7" id="KW-0927">Auxin signaling pathway</keyword>